<keyword evidence="3" id="KW-1185">Reference proteome</keyword>
<reference evidence="2" key="1">
    <citation type="submission" date="2023-03" db="EMBL/GenBank/DDBJ databases">
        <title>Massive genome expansion in bonnet fungi (Mycena s.s.) driven by repeated elements and novel gene families across ecological guilds.</title>
        <authorList>
            <consortium name="Lawrence Berkeley National Laboratory"/>
            <person name="Harder C.B."/>
            <person name="Miyauchi S."/>
            <person name="Viragh M."/>
            <person name="Kuo A."/>
            <person name="Thoen E."/>
            <person name="Andreopoulos B."/>
            <person name="Lu D."/>
            <person name="Skrede I."/>
            <person name="Drula E."/>
            <person name="Henrissat B."/>
            <person name="Morin E."/>
            <person name="Kohler A."/>
            <person name="Barry K."/>
            <person name="LaButti K."/>
            <person name="Morin E."/>
            <person name="Salamov A."/>
            <person name="Lipzen A."/>
            <person name="Mereny Z."/>
            <person name="Hegedus B."/>
            <person name="Baldrian P."/>
            <person name="Stursova M."/>
            <person name="Weitz H."/>
            <person name="Taylor A."/>
            <person name="Grigoriev I.V."/>
            <person name="Nagy L.G."/>
            <person name="Martin F."/>
            <person name="Kauserud H."/>
        </authorList>
    </citation>
    <scope>NUCLEOTIDE SEQUENCE</scope>
    <source>
        <strain evidence="2">9144</strain>
    </source>
</reference>
<dbReference type="AlphaFoldDB" id="A0AAD6YB40"/>
<dbReference type="Proteomes" id="UP001219525">
    <property type="component" value="Unassembled WGS sequence"/>
</dbReference>
<dbReference type="PANTHER" id="PTHR46177">
    <property type="entry name" value="INTEGRASE CATALYTIC DOMAIN-CONTAINING PROTEIN"/>
    <property type="match status" value="1"/>
</dbReference>
<proteinExistence type="predicted"/>
<dbReference type="PANTHER" id="PTHR46177:SF1">
    <property type="entry name" value="INTEGRASE CATALYTIC DOMAIN-CONTAINING PROTEIN"/>
    <property type="match status" value="1"/>
</dbReference>
<organism evidence="2 3">
    <name type="scientific">Mycena pura</name>
    <dbReference type="NCBI Taxonomy" id="153505"/>
    <lineage>
        <taxon>Eukaryota</taxon>
        <taxon>Fungi</taxon>
        <taxon>Dikarya</taxon>
        <taxon>Basidiomycota</taxon>
        <taxon>Agaricomycotina</taxon>
        <taxon>Agaricomycetes</taxon>
        <taxon>Agaricomycetidae</taxon>
        <taxon>Agaricales</taxon>
        <taxon>Marasmiineae</taxon>
        <taxon>Mycenaceae</taxon>
        <taxon>Mycena</taxon>
    </lineage>
</organism>
<evidence type="ECO:0000313" key="3">
    <source>
        <dbReference type="Proteomes" id="UP001219525"/>
    </source>
</evidence>
<comment type="caution">
    <text evidence="2">The sequence shown here is derived from an EMBL/GenBank/DDBJ whole genome shotgun (WGS) entry which is preliminary data.</text>
</comment>
<dbReference type="EMBL" id="JARJCW010000064">
    <property type="protein sequence ID" value="KAJ7200138.1"/>
    <property type="molecule type" value="Genomic_DNA"/>
</dbReference>
<gene>
    <name evidence="2" type="ORF">GGX14DRAFT_572251</name>
</gene>
<sequence>MSRNRNPTGKNQHGWDPVFEGKLEAALHTLHREGHTDNHLISQLLAVEPYNLEVNASKVKRQRATYQLYNGGKTAKTMPHDEQVNLVLKEVERDTAGQLGPRRIREKVIHRTGVHLPREVVCGVMLDHAPEHFPQREPTADQIIRVAKDPEAIHQQWSLDGHDKWNAIGFGIYGLVDDSTGHLLHEYILPSNRLGQVVLWCWLDQVEKFKGFPRQTVTDCGSETTLLYGAVNALRERFHPELTAQGINPAHVYVRSVHNVSVERTWLRLRKELGNTVLLDYMAGINDGVYSDDDAEHKDLSKYLWSTALRNELDTFTHEYNAARVRLQHEKLGPSGMSRNTAFALPILWHGANYLQQIPEEEMGVIAQMKADLGGEEITRFVSAEFAQYVERVLHDTLGLRPQQLLAKTTWAVFTTLLPKVFPHRVPA</sequence>
<evidence type="ECO:0000259" key="1">
    <source>
        <dbReference type="Pfam" id="PF24764"/>
    </source>
</evidence>
<dbReference type="InterPro" id="IPR058913">
    <property type="entry name" value="Integrase_dom_put"/>
</dbReference>
<dbReference type="Pfam" id="PF24764">
    <property type="entry name" value="rva_4"/>
    <property type="match status" value="1"/>
</dbReference>
<feature type="domain" description="Integrase core" evidence="1">
    <location>
        <begin position="155"/>
        <end position="331"/>
    </location>
</feature>
<name>A0AAD6YB40_9AGAR</name>
<protein>
    <recommendedName>
        <fullName evidence="1">Integrase core domain-containing protein</fullName>
    </recommendedName>
</protein>
<accession>A0AAD6YB40</accession>
<evidence type="ECO:0000313" key="2">
    <source>
        <dbReference type="EMBL" id="KAJ7200138.1"/>
    </source>
</evidence>